<dbReference type="KEGG" id="cel:CELE_Y51H4A.25"/>
<comment type="caution">
    <text evidence="1">Lacks conserved residue(s) required for the propagation of feature annotation.</text>
</comment>
<evidence type="ECO:0000256" key="1">
    <source>
        <dbReference type="PROSITE-ProRule" id="PRU00076"/>
    </source>
</evidence>
<reference evidence="4 5" key="1">
    <citation type="journal article" date="1998" name="Science">
        <title>Genome sequence of the nematode C. elegans: a platform for investigating biology.</title>
        <authorList>
            <consortium name="The C. elegans sequencing consortium"/>
            <person name="Sulson J.E."/>
            <person name="Waterston R."/>
        </authorList>
    </citation>
    <scope>NUCLEOTIDE SEQUENCE [LARGE SCALE GENOMIC DNA]</scope>
    <source>
        <strain evidence="4 5">Bristol N2</strain>
    </source>
</reference>
<dbReference type="ExpressionAtlas" id="Q7K6V2">
    <property type="expression patterns" value="baseline and differential"/>
</dbReference>
<dbReference type="GeneID" id="190159"/>
<keyword evidence="5" id="KW-1185">Reference proteome</keyword>
<dbReference type="SUPFAM" id="SSF57196">
    <property type="entry name" value="EGF/Laminin"/>
    <property type="match status" value="1"/>
</dbReference>
<proteinExistence type="predicted"/>
<name>Q7K6V2_CAEEL</name>
<dbReference type="InterPro" id="IPR000742">
    <property type="entry name" value="EGF"/>
</dbReference>
<evidence type="ECO:0000313" key="6">
    <source>
        <dbReference type="WormBase" id="Y51H4A.25b"/>
    </source>
</evidence>
<dbReference type="EMBL" id="BX284604">
    <property type="protein sequence ID" value="CAE46686.1"/>
    <property type="molecule type" value="Genomic_DNA"/>
</dbReference>
<keyword evidence="1" id="KW-1015">Disulfide bond</keyword>
<keyword evidence="1" id="KW-0245">EGF-like domain</keyword>
<keyword evidence="2" id="KW-0732">Signal</keyword>
<sequence length="103" mass="11545">MLQKTALIIGALSLIAGAFSDDCPSFFTKDDNGTCTIRQCLNGGYLDVSKQICICPSGYLGIHCEADYHHSNAERSYQKVTHLGPCYMYLENYDFSEFSNEKR</sequence>
<dbReference type="HOGENOM" id="CLU_2266142_0_0_1"/>
<dbReference type="AGR" id="WB:WBGene00013119"/>
<dbReference type="PROSITE" id="PS50026">
    <property type="entry name" value="EGF_3"/>
    <property type="match status" value="1"/>
</dbReference>
<dbReference type="RefSeq" id="NP_001023482.1">
    <property type="nucleotide sequence ID" value="NM_001028311.3"/>
</dbReference>
<dbReference type="UCSC" id="Y51H4A.25b">
    <property type="organism name" value="c. elegans"/>
</dbReference>
<dbReference type="Gene3D" id="2.10.25.10">
    <property type="entry name" value="Laminin"/>
    <property type="match status" value="1"/>
</dbReference>
<gene>
    <name evidence="4" type="ORF">CELE_Y51H4A.25</name>
    <name evidence="4 6" type="ORF">Y51H4A.25</name>
</gene>
<dbReference type="OrthoDB" id="5859488at2759"/>
<dbReference type="Proteomes" id="UP000001940">
    <property type="component" value="Chromosome IV"/>
</dbReference>
<organism evidence="4 5">
    <name type="scientific">Caenorhabditis elegans</name>
    <dbReference type="NCBI Taxonomy" id="6239"/>
    <lineage>
        <taxon>Eukaryota</taxon>
        <taxon>Metazoa</taxon>
        <taxon>Ecdysozoa</taxon>
        <taxon>Nematoda</taxon>
        <taxon>Chromadorea</taxon>
        <taxon>Rhabditida</taxon>
        <taxon>Rhabditina</taxon>
        <taxon>Rhabditomorpha</taxon>
        <taxon>Rhabditoidea</taxon>
        <taxon>Rhabditidae</taxon>
        <taxon>Peloderinae</taxon>
        <taxon>Caenorhabditis</taxon>
    </lineage>
</organism>
<protein>
    <submittedName>
        <fullName evidence="4">EGF-like domain-containing protein</fullName>
    </submittedName>
</protein>
<evidence type="ECO:0000256" key="2">
    <source>
        <dbReference type="SAM" id="SignalP"/>
    </source>
</evidence>
<dbReference type="CTD" id="190159"/>
<dbReference type="PROSITE" id="PS00022">
    <property type="entry name" value="EGF_1"/>
    <property type="match status" value="1"/>
</dbReference>
<feature type="domain" description="EGF-like" evidence="3">
    <location>
        <begin position="31"/>
        <end position="65"/>
    </location>
</feature>
<dbReference type="Bgee" id="WBGene00013119">
    <property type="expression patterns" value="Expressed in larva and 3 other cell types or tissues"/>
</dbReference>
<feature type="signal peptide" evidence="2">
    <location>
        <begin position="1"/>
        <end position="20"/>
    </location>
</feature>
<evidence type="ECO:0000259" key="3">
    <source>
        <dbReference type="PROSITE" id="PS50026"/>
    </source>
</evidence>
<feature type="chain" id="PRO_5004288144" evidence="2">
    <location>
        <begin position="21"/>
        <end position="103"/>
    </location>
</feature>
<evidence type="ECO:0000313" key="4">
    <source>
        <dbReference type="EMBL" id="CAE46686.1"/>
    </source>
</evidence>
<dbReference type="AlphaFoldDB" id="Q7K6V2"/>
<evidence type="ECO:0000313" key="5">
    <source>
        <dbReference type="Proteomes" id="UP000001940"/>
    </source>
</evidence>
<accession>Q7K6V2</accession>
<dbReference type="PROSITE" id="PS01186">
    <property type="entry name" value="EGF_2"/>
    <property type="match status" value="1"/>
</dbReference>
<feature type="disulfide bond" evidence="1">
    <location>
        <begin position="55"/>
        <end position="64"/>
    </location>
</feature>
<dbReference type="WormBase" id="Y51H4A.25b">
    <property type="protein sequence ID" value="CE35670"/>
    <property type="gene ID" value="WBGene00013119"/>
</dbReference>